<accession>A0A1G9D2A2</accession>
<dbReference type="RefSeq" id="WP_084336199.1">
    <property type="nucleotide sequence ID" value="NZ_FNFD01000008.1"/>
</dbReference>
<dbReference type="STRING" id="137658.SAMN05216186_108123"/>
<reference evidence="3 4" key="1">
    <citation type="submission" date="2016-10" db="EMBL/GenBank/DDBJ databases">
        <authorList>
            <person name="de Groot N.N."/>
        </authorList>
    </citation>
    <scope>NUCLEOTIDE SEQUENCE [LARGE SCALE GENOMIC DNA]</scope>
    <source>
        <strain evidence="3 4">JCM 21544</strain>
    </source>
</reference>
<feature type="compositionally biased region" description="Acidic residues" evidence="1">
    <location>
        <begin position="128"/>
        <end position="137"/>
    </location>
</feature>
<keyword evidence="3" id="KW-0282">Flagellum</keyword>
<evidence type="ECO:0000259" key="2">
    <source>
        <dbReference type="Pfam" id="PF02120"/>
    </source>
</evidence>
<dbReference type="InterPro" id="IPR021136">
    <property type="entry name" value="Flagellar_hook_control-like_C"/>
</dbReference>
<dbReference type="PANTHER" id="PTHR37533">
    <property type="entry name" value="FLAGELLAR HOOK-LENGTH CONTROL PROTEIN"/>
    <property type="match status" value="1"/>
</dbReference>
<dbReference type="Proteomes" id="UP000198706">
    <property type="component" value="Unassembled WGS sequence"/>
</dbReference>
<feature type="region of interest" description="Disordered" evidence="1">
    <location>
        <begin position="182"/>
        <end position="207"/>
    </location>
</feature>
<evidence type="ECO:0000256" key="1">
    <source>
        <dbReference type="SAM" id="MobiDB-lite"/>
    </source>
</evidence>
<feature type="compositionally biased region" description="Gly residues" evidence="1">
    <location>
        <begin position="378"/>
        <end position="391"/>
    </location>
</feature>
<feature type="region of interest" description="Disordered" evidence="1">
    <location>
        <begin position="374"/>
        <end position="401"/>
    </location>
</feature>
<gene>
    <name evidence="3" type="ORF">SAMN05216186_108123</name>
</gene>
<feature type="compositionally biased region" description="Low complexity" evidence="1">
    <location>
        <begin position="10"/>
        <end position="23"/>
    </location>
</feature>
<name>A0A1G9D2A2_9PSED</name>
<feature type="compositionally biased region" description="Low complexity" evidence="1">
    <location>
        <begin position="77"/>
        <end position="87"/>
    </location>
</feature>
<dbReference type="InterPro" id="IPR052563">
    <property type="entry name" value="FliK"/>
</dbReference>
<feature type="compositionally biased region" description="Basic and acidic residues" evidence="1">
    <location>
        <begin position="40"/>
        <end position="61"/>
    </location>
</feature>
<keyword evidence="3" id="KW-0969">Cilium</keyword>
<feature type="region of interest" description="Disordered" evidence="1">
    <location>
        <begin position="1"/>
        <end position="137"/>
    </location>
</feature>
<dbReference type="Gene3D" id="3.30.750.140">
    <property type="match status" value="1"/>
</dbReference>
<sequence length="427" mass="44729">MSVAPDLLLKAAPEVKPKAAPAKAPEPRKNEASSFAQVYAKERQAKSAERSEKPEKPERPAAAKPADAGETEKTDDAAAAESTAVADSGNSLPTDPAQEDPTLDPMLLMAMTGQVPPEEGELTVGLDSEGEEGDETGEELALMLPSLNSAAPASMTAASHDPQLDALNSAKGVNLALDMHGKGQAAKPDSTPTLALDSASKGEPNLADAMAAFAEQQAQGGEGEGEGDAALLLPEPTLERAESPAEARADSFASKLSALSQAISQQTGQAQRVPLVPGQPVAMQQGGWSEAVVDRVMWLSSQNLKSAEIQLDPAELGRMEVRIEMNRDQTQVTFASPNAGVREALESQVHRLRELFSQQGMNQLDVNVSDQSLARGWQGQGDGGQGRGGSRSHGNALGDLDDERPLAVGEMRSNIASQGRGLVDYYA</sequence>
<keyword evidence="4" id="KW-1185">Reference proteome</keyword>
<organism evidence="3 4">
    <name type="scientific">Pseudomonas indica</name>
    <dbReference type="NCBI Taxonomy" id="137658"/>
    <lineage>
        <taxon>Bacteria</taxon>
        <taxon>Pseudomonadati</taxon>
        <taxon>Pseudomonadota</taxon>
        <taxon>Gammaproteobacteria</taxon>
        <taxon>Pseudomonadales</taxon>
        <taxon>Pseudomonadaceae</taxon>
        <taxon>Pseudomonas</taxon>
    </lineage>
</organism>
<feature type="domain" description="Flagellar hook-length control protein-like C-terminal" evidence="2">
    <location>
        <begin position="294"/>
        <end position="372"/>
    </location>
</feature>
<evidence type="ECO:0000313" key="4">
    <source>
        <dbReference type="Proteomes" id="UP000198706"/>
    </source>
</evidence>
<dbReference type="InterPro" id="IPR038610">
    <property type="entry name" value="FliK-like_C_sf"/>
</dbReference>
<dbReference type="Pfam" id="PF02120">
    <property type="entry name" value="Flg_hook"/>
    <property type="match status" value="1"/>
</dbReference>
<dbReference type="AlphaFoldDB" id="A0A1G9D2A2"/>
<proteinExistence type="predicted"/>
<evidence type="ECO:0000313" key="3">
    <source>
        <dbReference type="EMBL" id="SDK58060.1"/>
    </source>
</evidence>
<protein>
    <submittedName>
        <fullName evidence="3">Flagellar hook-length control protein FliK</fullName>
    </submittedName>
</protein>
<dbReference type="CDD" id="cd17470">
    <property type="entry name" value="T3SS_Flik_C"/>
    <property type="match status" value="1"/>
</dbReference>
<keyword evidence="3" id="KW-0966">Cell projection</keyword>
<dbReference type="EMBL" id="FNFD01000008">
    <property type="protein sequence ID" value="SDK58060.1"/>
    <property type="molecule type" value="Genomic_DNA"/>
</dbReference>
<dbReference type="PANTHER" id="PTHR37533:SF2">
    <property type="entry name" value="FLAGELLAR HOOK-LENGTH CONTROL PROTEIN"/>
    <property type="match status" value="1"/>
</dbReference>